<protein>
    <submittedName>
        <fullName evidence="2">Protein ECERIFERUM 1</fullName>
    </submittedName>
</protein>
<dbReference type="EMBL" id="JBBWWQ010000008">
    <property type="protein sequence ID" value="KAK8941449.1"/>
    <property type="molecule type" value="Genomic_DNA"/>
</dbReference>
<gene>
    <name evidence="2" type="primary">CER1</name>
    <name evidence="2" type="ORF">KSP39_PZI009795</name>
</gene>
<dbReference type="Proteomes" id="UP001418222">
    <property type="component" value="Unassembled WGS sequence"/>
</dbReference>
<feature type="transmembrane region" description="Helical" evidence="1">
    <location>
        <begin position="304"/>
        <end position="322"/>
    </location>
</feature>
<proteinExistence type="predicted"/>
<organism evidence="2 3">
    <name type="scientific">Platanthera zijinensis</name>
    <dbReference type="NCBI Taxonomy" id="2320716"/>
    <lineage>
        <taxon>Eukaryota</taxon>
        <taxon>Viridiplantae</taxon>
        <taxon>Streptophyta</taxon>
        <taxon>Embryophyta</taxon>
        <taxon>Tracheophyta</taxon>
        <taxon>Spermatophyta</taxon>
        <taxon>Magnoliopsida</taxon>
        <taxon>Liliopsida</taxon>
        <taxon>Asparagales</taxon>
        <taxon>Orchidaceae</taxon>
        <taxon>Orchidoideae</taxon>
        <taxon>Orchideae</taxon>
        <taxon>Orchidinae</taxon>
        <taxon>Platanthera</taxon>
    </lineage>
</organism>
<name>A0AAP0BJD7_9ASPA</name>
<feature type="transmembrane region" description="Helical" evidence="1">
    <location>
        <begin position="265"/>
        <end position="284"/>
    </location>
</feature>
<feature type="transmembrane region" description="Helical" evidence="1">
    <location>
        <begin position="231"/>
        <end position="253"/>
    </location>
</feature>
<keyword evidence="1" id="KW-0472">Membrane</keyword>
<keyword evidence="3" id="KW-1185">Reference proteome</keyword>
<evidence type="ECO:0000313" key="3">
    <source>
        <dbReference type="Proteomes" id="UP001418222"/>
    </source>
</evidence>
<accession>A0AAP0BJD7</accession>
<keyword evidence="1" id="KW-1133">Transmembrane helix</keyword>
<dbReference type="AlphaFoldDB" id="A0AAP0BJD7"/>
<evidence type="ECO:0000313" key="2">
    <source>
        <dbReference type="EMBL" id="KAK8941449.1"/>
    </source>
</evidence>
<evidence type="ECO:0000256" key="1">
    <source>
        <dbReference type="SAM" id="Phobius"/>
    </source>
</evidence>
<reference evidence="2 3" key="1">
    <citation type="journal article" date="2022" name="Nat. Plants">
        <title>Genomes of leafy and leafless Platanthera orchids illuminate the evolution of mycoheterotrophy.</title>
        <authorList>
            <person name="Li M.H."/>
            <person name="Liu K.W."/>
            <person name="Li Z."/>
            <person name="Lu H.C."/>
            <person name="Ye Q.L."/>
            <person name="Zhang D."/>
            <person name="Wang J.Y."/>
            <person name="Li Y.F."/>
            <person name="Zhong Z.M."/>
            <person name="Liu X."/>
            <person name="Yu X."/>
            <person name="Liu D.K."/>
            <person name="Tu X.D."/>
            <person name="Liu B."/>
            <person name="Hao Y."/>
            <person name="Liao X.Y."/>
            <person name="Jiang Y.T."/>
            <person name="Sun W.H."/>
            <person name="Chen J."/>
            <person name="Chen Y.Q."/>
            <person name="Ai Y."/>
            <person name="Zhai J.W."/>
            <person name="Wu S.S."/>
            <person name="Zhou Z."/>
            <person name="Hsiao Y.Y."/>
            <person name="Wu W.L."/>
            <person name="Chen Y.Y."/>
            <person name="Lin Y.F."/>
            <person name="Hsu J.L."/>
            <person name="Li C.Y."/>
            <person name="Wang Z.W."/>
            <person name="Zhao X."/>
            <person name="Zhong W.Y."/>
            <person name="Ma X.K."/>
            <person name="Ma L."/>
            <person name="Huang J."/>
            <person name="Chen G.Z."/>
            <person name="Huang M.Z."/>
            <person name="Huang L."/>
            <person name="Peng D.H."/>
            <person name="Luo Y.B."/>
            <person name="Zou S.Q."/>
            <person name="Chen S.P."/>
            <person name="Lan S."/>
            <person name="Tsai W.C."/>
            <person name="Van de Peer Y."/>
            <person name="Liu Z.J."/>
        </authorList>
    </citation>
    <scope>NUCLEOTIDE SEQUENCE [LARGE SCALE GENOMIC DNA]</scope>
    <source>
        <strain evidence="2">Lor287</strain>
    </source>
</reference>
<sequence length="381" mass="41762">MPQDHFYRHPSDYRLEDKTYFLDDGIVMVAHTDGTRNCQRDVVASPQAEGDDEGPYALSWEKETINDLIEKTILDADTSGVKVLTLGLLNQVRLNLFYPPPSGGLYADCLRSPAGSPAVSLCVYPRLLARCPQARRTVRCLSPWLQVLSFLLLPPRFIVSLPSLVDPTLHPPRAVSRSARANSPPIRLTSSTCGLLLAARVRQLAASPPTRSAPVRAVCSFSPLELVYSRLLLLSARCLFLVVCSFSPLELIYSRLLLLSARSQVLAACFLLPLLIFYSRLLSLLSARIGLLAVSSFSPPSRGLRLPALVVACIAAGVRIVTVRVRSSSLSALASLCGQLLRRPPPWSLRFLVSSLRPLISSLRSPSRSARLPFPNHGFLC</sequence>
<keyword evidence="1" id="KW-0812">Transmembrane</keyword>
<comment type="caution">
    <text evidence="2">The sequence shown here is derived from an EMBL/GenBank/DDBJ whole genome shotgun (WGS) entry which is preliminary data.</text>
</comment>